<dbReference type="InParanoid" id="A0A0C3IKV6"/>
<feature type="non-terminal residue" evidence="1">
    <location>
        <position position="163"/>
    </location>
</feature>
<dbReference type="Gene3D" id="3.40.50.300">
    <property type="entry name" value="P-loop containing nucleotide triphosphate hydrolases"/>
    <property type="match status" value="1"/>
</dbReference>
<reference evidence="2" key="2">
    <citation type="submission" date="2015-01" db="EMBL/GenBank/DDBJ databases">
        <title>Evolutionary Origins and Diversification of the Mycorrhizal Mutualists.</title>
        <authorList>
            <consortium name="DOE Joint Genome Institute"/>
            <consortium name="Mycorrhizal Genomics Consortium"/>
            <person name="Kohler A."/>
            <person name="Kuo A."/>
            <person name="Nagy L.G."/>
            <person name="Floudas D."/>
            <person name="Copeland A."/>
            <person name="Barry K.W."/>
            <person name="Cichocki N."/>
            <person name="Veneault-Fourrey C."/>
            <person name="LaButti K."/>
            <person name="Lindquist E.A."/>
            <person name="Lipzen A."/>
            <person name="Lundell T."/>
            <person name="Morin E."/>
            <person name="Murat C."/>
            <person name="Riley R."/>
            <person name="Ohm R."/>
            <person name="Sun H."/>
            <person name="Tunlid A."/>
            <person name="Henrissat B."/>
            <person name="Grigoriev I.V."/>
            <person name="Hibbett D.S."/>
            <person name="Martin F."/>
        </authorList>
    </citation>
    <scope>NUCLEOTIDE SEQUENCE [LARGE SCALE GENOMIC DNA]</scope>
    <source>
        <strain evidence="2">Marx 270</strain>
    </source>
</reference>
<dbReference type="HOGENOM" id="CLU_023805_1_1_1"/>
<feature type="non-terminal residue" evidence="1">
    <location>
        <position position="1"/>
    </location>
</feature>
<protein>
    <submittedName>
        <fullName evidence="1">Uncharacterized protein</fullName>
    </submittedName>
</protein>
<sequence>FRILVVGRANAGKTTILQRVCNMVDQPEIFNGKGEKVCMRCSVKPFQHGYHDIEDELVFQSNPCFVFHDSCGFEAANAVQFDKMKKFVMDHAKALKLDERIHAIWFCIPWTDNERMVTASEMKFFDECDTGHVPVIVLLTKTDALELEALEELEGQGSSVDDA</sequence>
<dbReference type="AlphaFoldDB" id="A0A0C3IKV6"/>
<dbReference type="EMBL" id="KN832027">
    <property type="protein sequence ID" value="KIN97607.1"/>
    <property type="molecule type" value="Genomic_DNA"/>
</dbReference>
<reference evidence="1 2" key="1">
    <citation type="submission" date="2014-04" db="EMBL/GenBank/DDBJ databases">
        <authorList>
            <consortium name="DOE Joint Genome Institute"/>
            <person name="Kuo A."/>
            <person name="Kohler A."/>
            <person name="Costa M.D."/>
            <person name="Nagy L.G."/>
            <person name="Floudas D."/>
            <person name="Copeland A."/>
            <person name="Barry K.W."/>
            <person name="Cichocki N."/>
            <person name="Veneault-Fourrey C."/>
            <person name="LaButti K."/>
            <person name="Lindquist E.A."/>
            <person name="Lipzen A."/>
            <person name="Lundell T."/>
            <person name="Morin E."/>
            <person name="Murat C."/>
            <person name="Sun H."/>
            <person name="Tunlid A."/>
            <person name="Henrissat B."/>
            <person name="Grigoriev I.V."/>
            <person name="Hibbett D.S."/>
            <person name="Martin F."/>
            <person name="Nordberg H.P."/>
            <person name="Cantor M.N."/>
            <person name="Hua S.X."/>
        </authorList>
    </citation>
    <scope>NUCLEOTIDE SEQUENCE [LARGE SCALE GENOMIC DNA]</scope>
    <source>
        <strain evidence="1 2">Marx 270</strain>
    </source>
</reference>
<accession>A0A0C3IKV6</accession>
<name>A0A0C3IKV6_PISTI</name>
<gene>
    <name evidence="1" type="ORF">M404DRAFT_79919</name>
</gene>
<dbReference type="Proteomes" id="UP000054217">
    <property type="component" value="Unassembled WGS sequence"/>
</dbReference>
<evidence type="ECO:0000313" key="1">
    <source>
        <dbReference type="EMBL" id="KIN97607.1"/>
    </source>
</evidence>
<dbReference type="SUPFAM" id="SSF52540">
    <property type="entry name" value="P-loop containing nucleoside triphosphate hydrolases"/>
    <property type="match status" value="1"/>
</dbReference>
<proteinExistence type="predicted"/>
<dbReference type="InterPro" id="IPR027417">
    <property type="entry name" value="P-loop_NTPase"/>
</dbReference>
<keyword evidence="2" id="KW-1185">Reference proteome</keyword>
<evidence type="ECO:0000313" key="2">
    <source>
        <dbReference type="Proteomes" id="UP000054217"/>
    </source>
</evidence>
<organism evidence="1 2">
    <name type="scientific">Pisolithus tinctorius Marx 270</name>
    <dbReference type="NCBI Taxonomy" id="870435"/>
    <lineage>
        <taxon>Eukaryota</taxon>
        <taxon>Fungi</taxon>
        <taxon>Dikarya</taxon>
        <taxon>Basidiomycota</taxon>
        <taxon>Agaricomycotina</taxon>
        <taxon>Agaricomycetes</taxon>
        <taxon>Agaricomycetidae</taxon>
        <taxon>Boletales</taxon>
        <taxon>Sclerodermatineae</taxon>
        <taxon>Pisolithaceae</taxon>
        <taxon>Pisolithus</taxon>
    </lineage>
</organism>
<dbReference type="OrthoDB" id="3267153at2759"/>
<dbReference type="CDD" id="cd00882">
    <property type="entry name" value="Ras_like_GTPase"/>
    <property type="match status" value="1"/>
</dbReference>